<feature type="signal peptide" evidence="1">
    <location>
        <begin position="1"/>
        <end position="28"/>
    </location>
</feature>
<evidence type="ECO:0000256" key="1">
    <source>
        <dbReference type="SAM" id="SignalP"/>
    </source>
</evidence>
<dbReference type="AlphaFoldDB" id="A0A7X6I6I3"/>
<reference evidence="3 4" key="1">
    <citation type="journal article" date="2020" name="Nature">
        <title>Bacterial chemolithoautotrophy via manganese oxidation.</title>
        <authorList>
            <person name="Yu H."/>
            <person name="Leadbetter J.R."/>
        </authorList>
    </citation>
    <scope>NUCLEOTIDE SEQUENCE [LARGE SCALE GENOMIC DNA]</scope>
    <source>
        <strain evidence="3 4">RBP-1</strain>
    </source>
</reference>
<dbReference type="Pfam" id="PF04773">
    <property type="entry name" value="FecR"/>
    <property type="match status" value="1"/>
</dbReference>
<evidence type="ECO:0000313" key="4">
    <source>
        <dbReference type="Proteomes" id="UP000521868"/>
    </source>
</evidence>
<dbReference type="RefSeq" id="WP_168107520.1">
    <property type="nucleotide sequence ID" value="NZ_VTOX01000003.1"/>
</dbReference>
<dbReference type="EMBL" id="VTOX01000003">
    <property type="protein sequence ID" value="NKE66413.1"/>
    <property type="molecule type" value="Genomic_DNA"/>
</dbReference>
<keyword evidence="1" id="KW-0732">Signal</keyword>
<comment type="caution">
    <text evidence="3">The sequence shown here is derived from an EMBL/GenBank/DDBJ whole genome shotgun (WGS) entry which is preliminary data.</text>
</comment>
<dbReference type="InterPro" id="IPR006860">
    <property type="entry name" value="FecR"/>
</dbReference>
<feature type="chain" id="PRO_5030893610" evidence="1">
    <location>
        <begin position="29"/>
        <end position="482"/>
    </location>
</feature>
<dbReference type="PANTHER" id="PTHR38731:SF3">
    <property type="entry name" value="BLL6125 PROTEIN"/>
    <property type="match status" value="1"/>
</dbReference>
<proteinExistence type="predicted"/>
<evidence type="ECO:0000259" key="2">
    <source>
        <dbReference type="Pfam" id="PF04773"/>
    </source>
</evidence>
<sequence length="482" mass="49577">MSYTIPFPRTALLAAVGVACLAAGGAHADAVPAAQRPVGEVTMSVGPVTRTTAQGLPEMVRRGTPILPGDRLDTADGGHLHIRFIDGALVSIRPGSRMLVEDYRYDPQRVSMSLVRFKLEYGVARAISGAAAEGARDRFRLNTPLVAIGVRGTDFVVRTGELTTRAAVNQGAIVMAPFGADCTAQALGPCGSSSAKLLSADMGQLQVEFRPQLAQPEIKPLQGAVFASNSTEGGHGQATTARTVVPVAAAPAPGSESTLGRTESERQATTALAEGAVTAVITGYAGAAVPPPPPPPPPVVVAPEPPPVVTPDPVVPLPPAVLAWGRWAGGAAAGDFSIAQADAAQGRSVTVGNHLFYLYRIQDGATDLAKGLGSYQFALSNSYAQYDLGGQLSSAVVEQGRLTLDFANLRFATDLRVNNPITGPVGIAGSGFIRSDGIFYDRSLAGQAIAGAASLDGKAAGYFFDKSVGAGTLSGITLWSRP</sequence>
<dbReference type="Proteomes" id="UP000521868">
    <property type="component" value="Unassembled WGS sequence"/>
</dbReference>
<evidence type="ECO:0000313" key="3">
    <source>
        <dbReference type="EMBL" id="NKE66413.1"/>
    </source>
</evidence>
<accession>A0A7X6I6I3</accession>
<dbReference type="Gene3D" id="2.60.120.1440">
    <property type="match status" value="1"/>
</dbReference>
<organism evidence="3 4">
    <name type="scientific">Ramlibacter lithotrophicus</name>
    <dbReference type="NCBI Taxonomy" id="2606681"/>
    <lineage>
        <taxon>Bacteria</taxon>
        <taxon>Pseudomonadati</taxon>
        <taxon>Pseudomonadota</taxon>
        <taxon>Betaproteobacteria</taxon>
        <taxon>Burkholderiales</taxon>
        <taxon>Comamonadaceae</taxon>
        <taxon>Ramlibacter</taxon>
    </lineage>
</organism>
<name>A0A7X6I6I3_9BURK</name>
<protein>
    <submittedName>
        <fullName evidence="3">FecR domain-containing protein</fullName>
    </submittedName>
</protein>
<gene>
    <name evidence="3" type="ORF">RAMLITH_11325</name>
</gene>
<keyword evidence="4" id="KW-1185">Reference proteome</keyword>
<dbReference type="PANTHER" id="PTHR38731">
    <property type="entry name" value="LIPL45-RELATED LIPOPROTEIN-RELATED"/>
    <property type="match status" value="1"/>
</dbReference>
<feature type="domain" description="FecR protein" evidence="2">
    <location>
        <begin position="70"/>
        <end position="173"/>
    </location>
</feature>